<feature type="chain" id="PRO_5020788245" evidence="3">
    <location>
        <begin position="22"/>
        <end position="293"/>
    </location>
</feature>
<evidence type="ECO:0000313" key="7">
    <source>
        <dbReference type="Proteomes" id="UP000305778"/>
    </source>
</evidence>
<feature type="signal peptide" evidence="3">
    <location>
        <begin position="1"/>
        <end position="21"/>
    </location>
</feature>
<keyword evidence="3" id="KW-0732">Signal</keyword>
<evidence type="ECO:0000313" key="6">
    <source>
        <dbReference type="EMBL" id="TKA04635.1"/>
    </source>
</evidence>
<evidence type="ECO:0000256" key="2">
    <source>
        <dbReference type="ARBA" id="ARBA00023002"/>
    </source>
</evidence>
<evidence type="ECO:0000259" key="4">
    <source>
        <dbReference type="Pfam" id="PF03446"/>
    </source>
</evidence>
<dbReference type="InterPro" id="IPR006115">
    <property type="entry name" value="6PGDH_NADP-bd"/>
</dbReference>
<dbReference type="Pfam" id="PF03446">
    <property type="entry name" value="NAD_binding_2"/>
    <property type="match status" value="1"/>
</dbReference>
<name>A0A4U0SVW9_9ACTN</name>
<proteinExistence type="inferred from homology"/>
<evidence type="ECO:0000259" key="5">
    <source>
        <dbReference type="Pfam" id="PF21761"/>
    </source>
</evidence>
<dbReference type="SUPFAM" id="SSF51735">
    <property type="entry name" value="NAD(P)-binding Rossmann-fold domains"/>
    <property type="match status" value="1"/>
</dbReference>
<dbReference type="OrthoDB" id="4029976at2"/>
<accession>A0A4U0SVW9</accession>
<keyword evidence="2" id="KW-0560">Oxidoreductase</keyword>
<reference evidence="6 7" key="1">
    <citation type="submission" date="2019-04" db="EMBL/GenBank/DDBJ databases">
        <title>Streptomyces oryziradicis sp. nov., a novel actinomycete isolated from rhizosphere soil of rice (Oryza sativa L.).</title>
        <authorList>
            <person name="Li C."/>
        </authorList>
    </citation>
    <scope>NUCLEOTIDE SEQUENCE [LARGE SCALE GENOMIC DNA]</scope>
    <source>
        <strain evidence="6 7">NEAU-C40</strain>
    </source>
</reference>
<feature type="domain" description="NADPH-dependent reductive aminase-like C-terminal" evidence="5">
    <location>
        <begin position="167"/>
        <end position="288"/>
    </location>
</feature>
<dbReference type="PANTHER" id="PTHR43580:SF2">
    <property type="entry name" value="CYTOKINE-LIKE NUCLEAR FACTOR N-PAC"/>
    <property type="match status" value="1"/>
</dbReference>
<dbReference type="InterPro" id="IPR036291">
    <property type="entry name" value="NAD(P)-bd_dom_sf"/>
</dbReference>
<evidence type="ECO:0000256" key="3">
    <source>
        <dbReference type="SAM" id="SignalP"/>
    </source>
</evidence>
<dbReference type="Gene3D" id="1.10.1040.10">
    <property type="entry name" value="N-(1-d-carboxylethyl)-l-norvaline Dehydrogenase, domain 2"/>
    <property type="match status" value="1"/>
</dbReference>
<evidence type="ECO:0000256" key="1">
    <source>
        <dbReference type="ARBA" id="ARBA00009080"/>
    </source>
</evidence>
<dbReference type="InterPro" id="IPR015815">
    <property type="entry name" value="HIBADH-related"/>
</dbReference>
<dbReference type="InterPro" id="IPR048666">
    <property type="entry name" value="RedAm-like_C"/>
</dbReference>
<dbReference type="InterPro" id="IPR013328">
    <property type="entry name" value="6PGD_dom2"/>
</dbReference>
<dbReference type="Gene3D" id="3.40.50.720">
    <property type="entry name" value="NAD(P)-binding Rossmann-like Domain"/>
    <property type="match status" value="1"/>
</dbReference>
<keyword evidence="7" id="KW-1185">Reference proteome</keyword>
<dbReference type="GO" id="GO:0050661">
    <property type="term" value="F:NADP binding"/>
    <property type="evidence" value="ECO:0007669"/>
    <property type="project" value="InterPro"/>
</dbReference>
<dbReference type="GO" id="GO:0016491">
    <property type="term" value="F:oxidoreductase activity"/>
    <property type="evidence" value="ECO:0007669"/>
    <property type="project" value="UniProtKB-KW"/>
</dbReference>
<dbReference type="PIRSF" id="PIRSF000103">
    <property type="entry name" value="HIBADH"/>
    <property type="match status" value="1"/>
</dbReference>
<dbReference type="EMBL" id="SUMC01000050">
    <property type="protein sequence ID" value="TKA04635.1"/>
    <property type="molecule type" value="Genomic_DNA"/>
</dbReference>
<comment type="caution">
    <text evidence="6">The sequence shown here is derived from an EMBL/GenBank/DDBJ whole genome shotgun (WGS) entry which is preliminary data.</text>
</comment>
<organism evidence="6 7">
    <name type="scientific">Actinacidiphila oryziradicis</name>
    <dbReference type="NCBI Taxonomy" id="2571141"/>
    <lineage>
        <taxon>Bacteria</taxon>
        <taxon>Bacillati</taxon>
        <taxon>Actinomycetota</taxon>
        <taxon>Actinomycetes</taxon>
        <taxon>Kitasatosporales</taxon>
        <taxon>Streptomycetaceae</taxon>
        <taxon>Actinacidiphila</taxon>
    </lineage>
</organism>
<sequence>MTATRVSVLGMGLMGSAVAKAFLDAGHDVAVWNRTPAKCVPLADAGARTVWSPGEAVAWGEVTVAVLSDYRAVEEVVTSIAPGVAAPGSVFVNLTSGDADAAAAMRKTFASTDMTYLDGAVLSFPKDVGGTADILLSGPEAVWDTYKDVLTAMGSGTVHTGPAIHEANVIDTAATGAFLCVSLGAFYEASAYAAHHGIPADRLAGPAIRWLELMRAEILQGVEQITSGDYATDQATVDTYEAAMAMVTDAIRTTGRPANILSGFLSNLRAAQAAGLGDKSLAVTHEILNGKTP</sequence>
<dbReference type="PANTHER" id="PTHR43580">
    <property type="entry name" value="OXIDOREDUCTASE GLYR1-RELATED"/>
    <property type="match status" value="1"/>
</dbReference>
<protein>
    <submittedName>
        <fullName evidence="6">NAD(P)-dependent oxidoreductase</fullName>
    </submittedName>
</protein>
<gene>
    <name evidence="6" type="ORF">FCI23_35305</name>
</gene>
<feature type="domain" description="6-phosphogluconate dehydrogenase NADP-binding" evidence="4">
    <location>
        <begin position="6"/>
        <end position="161"/>
    </location>
</feature>
<dbReference type="Pfam" id="PF21761">
    <property type="entry name" value="RedAm-like_C"/>
    <property type="match status" value="1"/>
</dbReference>
<dbReference type="InterPro" id="IPR051265">
    <property type="entry name" value="HIBADH-related_NP60_sf"/>
</dbReference>
<dbReference type="AlphaFoldDB" id="A0A4U0SVW9"/>
<comment type="similarity">
    <text evidence="1">Belongs to the HIBADH-related family.</text>
</comment>
<dbReference type="RefSeq" id="WP_136728257.1">
    <property type="nucleotide sequence ID" value="NZ_SUMC01000050.1"/>
</dbReference>
<dbReference type="Proteomes" id="UP000305778">
    <property type="component" value="Unassembled WGS sequence"/>
</dbReference>